<evidence type="ECO:0000256" key="6">
    <source>
        <dbReference type="ARBA" id="ARBA00022553"/>
    </source>
</evidence>
<comment type="subcellular location">
    <subcellularLocation>
        <location evidence="2">Cytoplasm</location>
    </subcellularLocation>
    <subcellularLocation>
        <location evidence="1">Nucleus</location>
    </subcellularLocation>
</comment>
<dbReference type="GO" id="GO:0006397">
    <property type="term" value="P:mRNA processing"/>
    <property type="evidence" value="ECO:0007669"/>
    <property type="project" value="UniProtKB-KW"/>
</dbReference>
<evidence type="ECO:0000259" key="17">
    <source>
        <dbReference type="Pfam" id="PF23469"/>
    </source>
</evidence>
<dbReference type="Ensembl" id="ENSPKIT00000024810.1">
    <property type="protein sequence ID" value="ENSPKIP00000000907.1"/>
    <property type="gene ID" value="ENSPKIG00000019387.1"/>
</dbReference>
<evidence type="ECO:0000256" key="15">
    <source>
        <dbReference type="SAM" id="MobiDB-lite"/>
    </source>
</evidence>
<evidence type="ECO:0000259" key="16">
    <source>
        <dbReference type="Pfam" id="PF22675"/>
    </source>
</evidence>
<accession>A0A3B3Q2Y6</accession>
<feature type="region of interest" description="Disordered" evidence="15">
    <location>
        <begin position="497"/>
        <end position="532"/>
    </location>
</feature>
<feature type="domain" description="KHDC4/BBP-like KH-domain type I" evidence="16">
    <location>
        <begin position="326"/>
        <end position="400"/>
    </location>
</feature>
<organism evidence="18 19">
    <name type="scientific">Paramormyrops kingsleyae</name>
    <dbReference type="NCBI Taxonomy" id="1676925"/>
    <lineage>
        <taxon>Eukaryota</taxon>
        <taxon>Metazoa</taxon>
        <taxon>Chordata</taxon>
        <taxon>Craniata</taxon>
        <taxon>Vertebrata</taxon>
        <taxon>Euteleostomi</taxon>
        <taxon>Actinopterygii</taxon>
        <taxon>Neopterygii</taxon>
        <taxon>Teleostei</taxon>
        <taxon>Osteoglossocephala</taxon>
        <taxon>Osteoglossomorpha</taxon>
        <taxon>Osteoglossiformes</taxon>
        <taxon>Mormyridae</taxon>
        <taxon>Paramormyrops</taxon>
    </lineage>
</organism>
<dbReference type="SUPFAM" id="SSF54791">
    <property type="entry name" value="Eukaryotic type KH-domain (KH-domain type I)"/>
    <property type="match status" value="2"/>
</dbReference>
<dbReference type="InterPro" id="IPR056149">
    <property type="entry name" value="PRP5/DDX46/KHDC4_KH"/>
</dbReference>
<dbReference type="Pfam" id="PF23469">
    <property type="entry name" value="KH_12"/>
    <property type="match status" value="1"/>
</dbReference>
<feature type="compositionally biased region" description="Low complexity" evidence="15">
    <location>
        <begin position="499"/>
        <end position="520"/>
    </location>
</feature>
<keyword evidence="5" id="KW-0963">Cytoplasm</keyword>
<dbReference type="GeneTree" id="ENSGT00510000047412"/>
<dbReference type="CDD" id="cd22385">
    <property type="entry name" value="KH-I_KHDC4_rpt1"/>
    <property type="match status" value="1"/>
</dbReference>
<dbReference type="GO" id="GO:0008380">
    <property type="term" value="P:RNA splicing"/>
    <property type="evidence" value="ECO:0007669"/>
    <property type="project" value="UniProtKB-KW"/>
</dbReference>
<sequence length="573" mass="60863">MLIEMRRGLLALRTGPDPAMGQIGSSLGKNISSSRACSHRCLNSRWDQPGPAADMLKGLFGNISTSLTTQVASLPSYTGGCLASSATNGLTLAGGMGSTAPPVTSQPTPTSPEEEKPSGGVEMAAAMAAKINAMLMAKGKLKTPPPLHCKVAPRITVASTASESVVTEVDINDVPINCRNLLTKGKTQEEIRQYSGAVVSTKGHYMTSAEKAQCKSGDRPLYLHVQGKSQEEVSKAVKHIKEIISEDILRSSAGQSRPVMPTLPVYTQPPKPLPPAQPPVPPPVRPPVQPHLIPSPPQNQKSPASYNCHSGNFVHTKVFVGLDQALPSFNVNEKVEGPSGSYLQHIQAETGARVFLRGKGSGYIEQASRRESFEPLYLYISHPNPAGLEAARELCESLVQTVRAEHSRMVSVYTATGSTQAYPSHGYPDNNNYGSHVSWYNYPANSYTGGYAAYPGSSGYWSSANGAPGHSNFSTTPQSSQAMVQYPVCPRKPPSYLAPDTGTSYSSGTDGCSSSPPRAASPKRRFLEGSEEECGSQVSDCAPFLHHQGVLDSQADGIPSRPPCSTAASLRQS</sequence>
<reference evidence="18" key="2">
    <citation type="submission" date="2025-09" db="UniProtKB">
        <authorList>
            <consortium name="Ensembl"/>
        </authorList>
    </citation>
    <scope>IDENTIFICATION</scope>
</reference>
<feature type="compositionally biased region" description="Pro residues" evidence="15">
    <location>
        <begin position="267"/>
        <end position="297"/>
    </location>
</feature>
<dbReference type="GO" id="GO:0005737">
    <property type="term" value="C:cytoplasm"/>
    <property type="evidence" value="ECO:0007669"/>
    <property type="project" value="UniProtKB-SubCell"/>
</dbReference>
<feature type="region of interest" description="Disordered" evidence="15">
    <location>
        <begin position="254"/>
        <end position="305"/>
    </location>
</feature>
<dbReference type="InterPro" id="IPR047889">
    <property type="entry name" value="KHDC4_KH-I_second"/>
</dbReference>
<feature type="region of interest" description="Disordered" evidence="15">
    <location>
        <begin position="552"/>
        <end position="573"/>
    </location>
</feature>
<feature type="domain" description="ATP-dependent RNA helicase PRP5/DDX46/KHDC4 KH" evidence="17">
    <location>
        <begin position="166"/>
        <end position="246"/>
    </location>
</feature>
<dbReference type="Gene3D" id="3.30.1370.10">
    <property type="entry name" value="K Homology domain, type 1"/>
    <property type="match status" value="2"/>
</dbReference>
<evidence type="ECO:0000256" key="5">
    <source>
        <dbReference type="ARBA" id="ARBA00022490"/>
    </source>
</evidence>
<keyword evidence="8" id="KW-0694">RNA-binding</keyword>
<dbReference type="FunFam" id="3.30.1370.10:FF:000035">
    <property type="entry name" value="KH domain-containing 4, pre-mRNA-splicing factor"/>
    <property type="match status" value="1"/>
</dbReference>
<evidence type="ECO:0000256" key="9">
    <source>
        <dbReference type="ARBA" id="ARBA00023187"/>
    </source>
</evidence>
<dbReference type="GO" id="GO:0003723">
    <property type="term" value="F:RNA binding"/>
    <property type="evidence" value="ECO:0007669"/>
    <property type="project" value="UniProtKB-KW"/>
</dbReference>
<evidence type="ECO:0000256" key="12">
    <source>
        <dbReference type="ARBA" id="ARBA00045732"/>
    </source>
</evidence>
<dbReference type="GO" id="GO:0005634">
    <property type="term" value="C:nucleus"/>
    <property type="evidence" value="ECO:0007669"/>
    <property type="project" value="UniProtKB-SubCell"/>
</dbReference>
<dbReference type="CDD" id="cd22386">
    <property type="entry name" value="KH-I_KHDC4_rpt2"/>
    <property type="match status" value="1"/>
</dbReference>
<dbReference type="Proteomes" id="UP000261540">
    <property type="component" value="Unplaced"/>
</dbReference>
<evidence type="ECO:0000256" key="8">
    <source>
        <dbReference type="ARBA" id="ARBA00022884"/>
    </source>
</evidence>
<dbReference type="InterPro" id="IPR055256">
    <property type="entry name" value="KH_1_KHDC4/BBP-like"/>
</dbReference>
<evidence type="ECO:0000256" key="13">
    <source>
        <dbReference type="ARBA" id="ARBA00078995"/>
    </source>
</evidence>
<evidence type="ECO:0000256" key="1">
    <source>
        <dbReference type="ARBA" id="ARBA00004123"/>
    </source>
</evidence>
<keyword evidence="7" id="KW-0507">mRNA processing</keyword>
<keyword evidence="6" id="KW-0597">Phosphoprotein</keyword>
<evidence type="ECO:0000256" key="4">
    <source>
        <dbReference type="ARBA" id="ARBA00017795"/>
    </source>
</evidence>
<dbReference type="PANTHER" id="PTHR15744">
    <property type="entry name" value="BLOM7"/>
    <property type="match status" value="1"/>
</dbReference>
<evidence type="ECO:0000313" key="19">
    <source>
        <dbReference type="Proteomes" id="UP000261540"/>
    </source>
</evidence>
<keyword evidence="10" id="KW-0539">Nucleus</keyword>
<reference evidence="18" key="1">
    <citation type="submission" date="2025-08" db="UniProtKB">
        <authorList>
            <consortium name="Ensembl"/>
        </authorList>
    </citation>
    <scope>IDENTIFICATION</scope>
</reference>
<evidence type="ECO:0000256" key="14">
    <source>
        <dbReference type="ARBA" id="ARBA00079430"/>
    </source>
</evidence>
<dbReference type="InterPro" id="IPR047890">
    <property type="entry name" value="KHDC4_KH-I_first"/>
</dbReference>
<dbReference type="InterPro" id="IPR036612">
    <property type="entry name" value="KH_dom_type_1_sf"/>
</dbReference>
<dbReference type="AlphaFoldDB" id="A0A3B3Q2Y6"/>
<proteinExistence type="inferred from homology"/>
<dbReference type="Pfam" id="PF22675">
    <property type="entry name" value="KH-I_KHDC4-BBP"/>
    <property type="match status" value="1"/>
</dbReference>
<name>A0A3B3Q2Y6_9TELE</name>
<evidence type="ECO:0000256" key="7">
    <source>
        <dbReference type="ARBA" id="ARBA00022664"/>
    </source>
</evidence>
<evidence type="ECO:0000256" key="3">
    <source>
        <dbReference type="ARBA" id="ARBA00006093"/>
    </source>
</evidence>
<evidence type="ECO:0000256" key="11">
    <source>
        <dbReference type="ARBA" id="ARBA00030267"/>
    </source>
</evidence>
<dbReference type="STRING" id="1676925.ENSPKIP00000000907"/>
<dbReference type="FunFam" id="3.30.1370.10:FF:000066">
    <property type="entry name" value="KH domain containing 4, pre-mRNA splicing factor"/>
    <property type="match status" value="1"/>
</dbReference>
<feature type="region of interest" description="Disordered" evidence="15">
    <location>
        <begin position="94"/>
        <end position="118"/>
    </location>
</feature>
<evidence type="ECO:0000313" key="18">
    <source>
        <dbReference type="Ensembl" id="ENSPKIP00000000907.1"/>
    </source>
</evidence>
<comment type="function">
    <text evidence="12">RNA-binding protein involved in pre-mRNA splicing. Interacts with the PRP19C/Prp19 complex/NTC/Nineteen complex which is part of the spliceosome. Involved in regulating splice site selection. Binds preferentially RNA with A/C rich sequences and poly-C stretches.</text>
</comment>
<keyword evidence="9" id="KW-0508">mRNA splicing</keyword>
<feature type="compositionally biased region" description="Low complexity" evidence="15">
    <location>
        <begin position="98"/>
        <end position="108"/>
    </location>
</feature>
<dbReference type="PANTHER" id="PTHR15744:SF2">
    <property type="entry name" value="KH HOMOLOGY DOMAIN-CONTAINING PROTEIN 4"/>
    <property type="match status" value="1"/>
</dbReference>
<keyword evidence="19" id="KW-1185">Reference proteome</keyword>
<evidence type="ECO:0000256" key="10">
    <source>
        <dbReference type="ARBA" id="ARBA00023242"/>
    </source>
</evidence>
<dbReference type="InterPro" id="IPR031121">
    <property type="entry name" value="RIK/BLOM7"/>
</dbReference>
<comment type="similarity">
    <text evidence="3">Belongs to the KHDC4 family.</text>
</comment>
<evidence type="ECO:0000256" key="2">
    <source>
        <dbReference type="ARBA" id="ARBA00004496"/>
    </source>
</evidence>
<protein>
    <recommendedName>
        <fullName evidence="4">KH homology domain-containing protein 4</fullName>
    </recommendedName>
    <alternativeName>
        <fullName evidence="11">Brings lots of money 7</fullName>
    </alternativeName>
    <alternativeName>
        <fullName evidence="13 14">Pre-mRNA Splicing factor protein khdc4</fullName>
    </alternativeName>
</protein>